<dbReference type="GO" id="GO:0004239">
    <property type="term" value="F:initiator methionyl aminopeptidase activity"/>
    <property type="evidence" value="ECO:0007669"/>
    <property type="project" value="UniProtKB-EC"/>
</dbReference>
<dbReference type="Proteomes" id="UP001597337">
    <property type="component" value="Unassembled WGS sequence"/>
</dbReference>
<evidence type="ECO:0000313" key="9">
    <source>
        <dbReference type="EMBL" id="MFD2111269.1"/>
    </source>
</evidence>
<dbReference type="RefSeq" id="WP_386024482.1">
    <property type="nucleotide sequence ID" value="NZ_JBHUHX010000010.1"/>
</dbReference>
<feature type="binding site" evidence="6">
    <location>
        <position position="201"/>
    </location>
    <ligand>
        <name>substrate</name>
    </ligand>
</feature>
<organism evidence="9 10">
    <name type="scientific">Thiorhodococcus fuscus</name>
    <dbReference type="NCBI Taxonomy" id="527200"/>
    <lineage>
        <taxon>Bacteria</taxon>
        <taxon>Pseudomonadati</taxon>
        <taxon>Pseudomonadota</taxon>
        <taxon>Gammaproteobacteria</taxon>
        <taxon>Chromatiales</taxon>
        <taxon>Chromatiaceae</taxon>
        <taxon>Thiorhodococcus</taxon>
    </lineage>
</organism>
<dbReference type="NCBIfam" id="NF008970">
    <property type="entry name" value="PRK12318.1"/>
    <property type="match status" value="1"/>
</dbReference>
<evidence type="ECO:0000256" key="3">
    <source>
        <dbReference type="ARBA" id="ARBA00022670"/>
    </source>
</evidence>
<gene>
    <name evidence="6 9" type="primary">map</name>
    <name evidence="9" type="ORF">ACFSJC_05360</name>
</gene>
<dbReference type="EMBL" id="JBHUHX010000010">
    <property type="protein sequence ID" value="MFD2111269.1"/>
    <property type="molecule type" value="Genomic_DNA"/>
</dbReference>
<sequence length="286" mass="31686">MDTGNRPSRRRDSIRSVVDASTDKMSVKIKTPEAIEKMRVACRLAADVLDMIAPHIKPGVTTEELDQICHHYITEVQGAIPAPLNYRGYPKSICTSLNHQVCHGIPSDKRLKKGDVMNVDITVIKDGYHGDTSKMFFVGEPSILARRLVTVTQQAMMLGIGVIRPGATLGDIGHTIQKFVEAQGYSVVREYCGHGIGREFHEDPQVLHYGKPGEGLVLRPGMCFTVEPMVNAGKRFIKILPDGWTVVTKDRSLSAQWEHTVLVTEDGYEILTLRAEERDDAPPAQS</sequence>
<keyword evidence="4 6" id="KW-0479">Metal-binding</keyword>
<dbReference type="InterPro" id="IPR000994">
    <property type="entry name" value="Pept_M24"/>
</dbReference>
<protein>
    <recommendedName>
        <fullName evidence="6 7">Methionine aminopeptidase</fullName>
        <shortName evidence="6">MAP</shortName>
        <shortName evidence="6">MetAP</shortName>
        <ecNumber evidence="6 7">3.4.11.18</ecNumber>
    </recommendedName>
    <alternativeName>
        <fullName evidence="6">Peptidase M</fullName>
    </alternativeName>
</protein>
<comment type="similarity">
    <text evidence="6">Belongs to the peptidase M24A family. Methionine aminopeptidase type 1 subfamily.</text>
</comment>
<keyword evidence="10" id="KW-1185">Reference proteome</keyword>
<comment type="cofactor">
    <cofactor evidence="6">
        <name>Co(2+)</name>
        <dbReference type="ChEBI" id="CHEBI:48828"/>
    </cofactor>
    <cofactor evidence="6">
        <name>Zn(2+)</name>
        <dbReference type="ChEBI" id="CHEBI:29105"/>
    </cofactor>
    <cofactor evidence="6">
        <name>Mn(2+)</name>
        <dbReference type="ChEBI" id="CHEBI:29035"/>
    </cofactor>
    <cofactor evidence="6">
        <name>Fe(2+)</name>
        <dbReference type="ChEBI" id="CHEBI:29033"/>
    </cofactor>
    <text evidence="6">Binds 2 divalent metal cations per subunit. Has a high-affinity and a low affinity metal-binding site. The true nature of the physiological cofactor is under debate. The enzyme is active with cobalt, zinc, manganese or divalent iron ions. Most likely, methionine aminopeptidases function as mononuclear Fe(2+)-metalloproteases under physiological conditions, and the catalytically relevant metal-binding site has been assigned to the histidine-containing high-affinity site.</text>
</comment>
<feature type="domain" description="Peptidase M24" evidence="8">
    <location>
        <begin position="36"/>
        <end position="265"/>
    </location>
</feature>
<keyword evidence="5 6" id="KW-0378">Hydrolase</keyword>
<evidence type="ECO:0000313" key="10">
    <source>
        <dbReference type="Proteomes" id="UP001597337"/>
    </source>
</evidence>
<keyword evidence="3 6" id="KW-0645">Protease</keyword>
<feature type="binding site" evidence="6">
    <location>
        <position position="120"/>
    </location>
    <ligand>
        <name>a divalent metal cation</name>
        <dbReference type="ChEBI" id="CHEBI:60240"/>
        <label>1</label>
    </ligand>
</feature>
<feature type="binding site" evidence="6">
    <location>
        <position position="258"/>
    </location>
    <ligand>
        <name>a divalent metal cation</name>
        <dbReference type="ChEBI" id="CHEBI:60240"/>
        <label>2</label>
        <note>catalytic</note>
    </ligand>
</feature>
<evidence type="ECO:0000256" key="4">
    <source>
        <dbReference type="ARBA" id="ARBA00022723"/>
    </source>
</evidence>
<dbReference type="HAMAP" id="MF_01974">
    <property type="entry name" value="MetAP_1"/>
    <property type="match status" value="1"/>
</dbReference>
<dbReference type="PRINTS" id="PR00599">
    <property type="entry name" value="MAPEPTIDASE"/>
</dbReference>
<dbReference type="PROSITE" id="PS00680">
    <property type="entry name" value="MAP_1"/>
    <property type="match status" value="1"/>
</dbReference>
<dbReference type="Pfam" id="PF00557">
    <property type="entry name" value="Peptidase_M24"/>
    <property type="match status" value="1"/>
</dbReference>
<feature type="binding site" evidence="6">
    <location>
        <position position="131"/>
    </location>
    <ligand>
        <name>a divalent metal cation</name>
        <dbReference type="ChEBI" id="CHEBI:60240"/>
        <label>1</label>
    </ligand>
</feature>
<feature type="binding site" evidence="6">
    <location>
        <position position="131"/>
    </location>
    <ligand>
        <name>a divalent metal cation</name>
        <dbReference type="ChEBI" id="CHEBI:60240"/>
        <label>2</label>
        <note>catalytic</note>
    </ligand>
</feature>
<dbReference type="InterPro" id="IPR036005">
    <property type="entry name" value="Creatinase/aminopeptidase-like"/>
</dbReference>
<evidence type="ECO:0000259" key="8">
    <source>
        <dbReference type="Pfam" id="PF00557"/>
    </source>
</evidence>
<dbReference type="EC" id="3.4.11.18" evidence="6 7"/>
<name>A0ABW4Y6J0_9GAMM</name>
<evidence type="ECO:0000256" key="7">
    <source>
        <dbReference type="RuleBase" id="RU003653"/>
    </source>
</evidence>
<comment type="function">
    <text evidence="1 6">Removes the N-terminal methionine from nascent proteins. The N-terminal methionine is often cleaved when the second residue in the primary sequence is small and uncharged (Met-Ala-, Cys, Gly, Pro, Ser, Thr, or Val). Requires deformylation of the N(alpha)-formylated initiator methionine before it can be hydrolyzed.</text>
</comment>
<evidence type="ECO:0000256" key="5">
    <source>
        <dbReference type="ARBA" id="ARBA00022801"/>
    </source>
</evidence>
<proteinExistence type="inferred from homology"/>
<dbReference type="NCBIfam" id="TIGR00500">
    <property type="entry name" value="met_pdase_I"/>
    <property type="match status" value="1"/>
</dbReference>
<keyword evidence="2 6" id="KW-0031">Aminopeptidase</keyword>
<accession>A0ABW4Y6J0</accession>
<feature type="binding site" evidence="6">
    <location>
        <position position="194"/>
    </location>
    <ligand>
        <name>a divalent metal cation</name>
        <dbReference type="ChEBI" id="CHEBI:60240"/>
        <label>2</label>
        <note>catalytic</note>
    </ligand>
</feature>
<evidence type="ECO:0000256" key="1">
    <source>
        <dbReference type="ARBA" id="ARBA00002521"/>
    </source>
</evidence>
<comment type="subunit">
    <text evidence="6">Monomer.</text>
</comment>
<evidence type="ECO:0000256" key="6">
    <source>
        <dbReference type="HAMAP-Rule" id="MF_01974"/>
    </source>
</evidence>
<dbReference type="PANTHER" id="PTHR43330">
    <property type="entry name" value="METHIONINE AMINOPEPTIDASE"/>
    <property type="match status" value="1"/>
</dbReference>
<dbReference type="SUPFAM" id="SSF55920">
    <property type="entry name" value="Creatinase/aminopeptidase"/>
    <property type="match status" value="1"/>
</dbReference>
<feature type="binding site" evidence="6">
    <location>
        <position position="227"/>
    </location>
    <ligand>
        <name>a divalent metal cation</name>
        <dbReference type="ChEBI" id="CHEBI:60240"/>
        <label>2</label>
        <note>catalytic</note>
    </ligand>
</feature>
<dbReference type="InterPro" id="IPR002467">
    <property type="entry name" value="Pept_M24A_MAP1"/>
</dbReference>
<dbReference type="InterPro" id="IPR001714">
    <property type="entry name" value="Pept_M24_MAP"/>
</dbReference>
<feature type="binding site" evidence="6">
    <location>
        <position position="258"/>
    </location>
    <ligand>
        <name>a divalent metal cation</name>
        <dbReference type="ChEBI" id="CHEBI:60240"/>
        <label>1</label>
    </ligand>
</feature>
<feature type="binding site" evidence="6">
    <location>
        <position position="103"/>
    </location>
    <ligand>
        <name>substrate</name>
    </ligand>
</feature>
<dbReference type="CDD" id="cd01086">
    <property type="entry name" value="MetAP1"/>
    <property type="match status" value="1"/>
</dbReference>
<comment type="catalytic activity">
    <reaction evidence="6 7">
        <text>Release of N-terminal amino acids, preferentially methionine, from peptides and arylamides.</text>
        <dbReference type="EC" id="3.4.11.18"/>
    </reaction>
</comment>
<comment type="caution">
    <text evidence="9">The sequence shown here is derived from an EMBL/GenBank/DDBJ whole genome shotgun (WGS) entry which is preliminary data.</text>
</comment>
<evidence type="ECO:0000256" key="2">
    <source>
        <dbReference type="ARBA" id="ARBA00022438"/>
    </source>
</evidence>
<dbReference type="PANTHER" id="PTHR43330:SF27">
    <property type="entry name" value="METHIONINE AMINOPEPTIDASE"/>
    <property type="match status" value="1"/>
</dbReference>
<reference evidence="10" key="1">
    <citation type="journal article" date="2019" name="Int. J. Syst. Evol. Microbiol.">
        <title>The Global Catalogue of Microorganisms (GCM) 10K type strain sequencing project: providing services to taxonomists for standard genome sequencing and annotation.</title>
        <authorList>
            <consortium name="The Broad Institute Genomics Platform"/>
            <consortium name="The Broad Institute Genome Sequencing Center for Infectious Disease"/>
            <person name="Wu L."/>
            <person name="Ma J."/>
        </authorList>
    </citation>
    <scope>NUCLEOTIDE SEQUENCE [LARGE SCALE GENOMIC DNA]</scope>
    <source>
        <strain evidence="10">KACC 12597</strain>
    </source>
</reference>
<dbReference type="Gene3D" id="3.90.230.10">
    <property type="entry name" value="Creatinase/methionine aminopeptidase superfamily"/>
    <property type="match status" value="1"/>
</dbReference>